<dbReference type="EMBL" id="CP006850">
    <property type="protein sequence ID" value="AHH17302.1"/>
    <property type="molecule type" value="Genomic_DNA"/>
</dbReference>
<evidence type="ECO:0000313" key="1">
    <source>
        <dbReference type="EMBL" id="AHH17302.1"/>
    </source>
</evidence>
<dbReference type="Proteomes" id="UP000019150">
    <property type="component" value="Chromosome"/>
</dbReference>
<protein>
    <submittedName>
        <fullName evidence="1">Uncharacterized protein</fullName>
    </submittedName>
</protein>
<dbReference type="KEGG" id="nno:NONO_c25070"/>
<proteinExistence type="predicted"/>
<organism evidence="1 2">
    <name type="scientific">Nocardia nova SH22a</name>
    <dbReference type="NCBI Taxonomy" id="1415166"/>
    <lineage>
        <taxon>Bacteria</taxon>
        <taxon>Bacillati</taxon>
        <taxon>Actinomycetota</taxon>
        <taxon>Actinomycetes</taxon>
        <taxon>Mycobacteriales</taxon>
        <taxon>Nocardiaceae</taxon>
        <taxon>Nocardia</taxon>
    </lineage>
</organism>
<dbReference type="eggNOG" id="ENOG5030J3U">
    <property type="taxonomic scope" value="Bacteria"/>
</dbReference>
<dbReference type="AlphaFoldDB" id="W5TDI9"/>
<dbReference type="HOGENOM" id="CLU_632873_0_0_11"/>
<dbReference type="RefSeq" id="WP_025348779.1">
    <property type="nucleotide sequence ID" value="NZ_CP006850.1"/>
</dbReference>
<dbReference type="OrthoDB" id="4528212at2"/>
<name>W5TDI9_9NOCA</name>
<accession>W5TDI9</accession>
<reference evidence="1 2" key="1">
    <citation type="journal article" date="2014" name="Appl. Environ. Microbiol.">
        <title>Insights into the Microbial Degradation of Rubber and Gutta-Percha by Analysis of the Complete Genome of Nocardia nova SH22a.</title>
        <authorList>
            <person name="Luo Q."/>
            <person name="Hiessl S."/>
            <person name="Poehlein A."/>
            <person name="Daniel R."/>
            <person name="Steinbuchel A."/>
        </authorList>
    </citation>
    <scope>NUCLEOTIDE SEQUENCE [LARGE SCALE GENOMIC DNA]</scope>
    <source>
        <strain evidence="1">SH22a</strain>
    </source>
</reference>
<dbReference type="PATRIC" id="fig|1415166.3.peg.2563"/>
<gene>
    <name evidence="1" type="ORF">NONO_c25070</name>
</gene>
<evidence type="ECO:0000313" key="2">
    <source>
        <dbReference type="Proteomes" id="UP000019150"/>
    </source>
</evidence>
<keyword evidence="2" id="KW-1185">Reference proteome</keyword>
<dbReference type="STRING" id="1415166.NONO_c25070"/>
<sequence length="433" mass="46536">MTDPVTRAQLILLARTLHVSPERIAHLERLGPHNLHELQERMARIIFDQHAETFRRISRLVPVIPLGISMPLVQKLVPPTLTGRAAGAVGLDHPRKAAETVSLLGVGYAADCAPYLDPRTVGELADIAPPGPIVDIVNEVLRRHDYITAGPFLGYASSRLVEAVERGVPDDEGLIYSASYAYSSTALSSVLRQLLNGPAQRMPRMIRTVLTGSPELRLAALSIFARCDADVVSAIGEITISVGTPAALCDLVLTAIQGRTVPALTTFLGTLSEPSLAAVAALPVYSDPAVVAALVQALNGCHESAPWQGLFAVLARTDPALRPMLARTLAQQADDIIGALPSHATEADLWPILLDIVAAGDHPVQNRIGRVWAMLSPERRAGVLWHLDAHGDDPRLTTVAAAVRASSVSVEEVFFRRRQIGRRRGTVDSWDAV</sequence>